<reference evidence="3" key="2">
    <citation type="submission" date="2020-05" db="UniProtKB">
        <authorList>
            <consortium name="EnsemblMetazoa"/>
        </authorList>
    </citation>
    <scope>IDENTIFICATION</scope>
</reference>
<dbReference type="Proteomes" id="UP000030765">
    <property type="component" value="Unassembled WGS sequence"/>
</dbReference>
<evidence type="ECO:0000313" key="4">
    <source>
        <dbReference type="Proteomes" id="UP000030765"/>
    </source>
</evidence>
<dbReference type="EnsemblMetazoa" id="ASIC003918-RA">
    <property type="protein sequence ID" value="ASIC003918-PA"/>
    <property type="gene ID" value="ASIC003918"/>
</dbReference>
<organism evidence="2">
    <name type="scientific">Anopheles sinensis</name>
    <name type="common">Mosquito</name>
    <dbReference type="NCBI Taxonomy" id="74873"/>
    <lineage>
        <taxon>Eukaryota</taxon>
        <taxon>Metazoa</taxon>
        <taxon>Ecdysozoa</taxon>
        <taxon>Arthropoda</taxon>
        <taxon>Hexapoda</taxon>
        <taxon>Insecta</taxon>
        <taxon>Pterygota</taxon>
        <taxon>Neoptera</taxon>
        <taxon>Endopterygota</taxon>
        <taxon>Diptera</taxon>
        <taxon>Nematocera</taxon>
        <taxon>Culicoidea</taxon>
        <taxon>Culicidae</taxon>
        <taxon>Anophelinae</taxon>
        <taxon>Anopheles</taxon>
    </lineage>
</organism>
<feature type="region of interest" description="Disordered" evidence="1">
    <location>
        <begin position="47"/>
        <end position="87"/>
    </location>
</feature>
<accession>A0A084VFL6</accession>
<keyword evidence="4" id="KW-1185">Reference proteome</keyword>
<evidence type="ECO:0000256" key="1">
    <source>
        <dbReference type="SAM" id="MobiDB-lite"/>
    </source>
</evidence>
<reference evidence="2 4" key="1">
    <citation type="journal article" date="2014" name="BMC Genomics">
        <title>Genome sequence of Anopheles sinensis provides insight into genetics basis of mosquito competence for malaria parasites.</title>
        <authorList>
            <person name="Zhou D."/>
            <person name="Zhang D."/>
            <person name="Ding G."/>
            <person name="Shi L."/>
            <person name="Hou Q."/>
            <person name="Ye Y."/>
            <person name="Xu Y."/>
            <person name="Zhou H."/>
            <person name="Xiong C."/>
            <person name="Li S."/>
            <person name="Yu J."/>
            <person name="Hong S."/>
            <person name="Yu X."/>
            <person name="Zou P."/>
            <person name="Chen C."/>
            <person name="Chang X."/>
            <person name="Wang W."/>
            <person name="Lv Y."/>
            <person name="Sun Y."/>
            <person name="Ma L."/>
            <person name="Shen B."/>
            <person name="Zhu C."/>
        </authorList>
    </citation>
    <scope>NUCLEOTIDE SEQUENCE [LARGE SCALE GENOMIC DNA]</scope>
</reference>
<proteinExistence type="predicted"/>
<name>A0A084VFL6_ANOSI</name>
<gene>
    <name evidence="2" type="ORF">ZHAS_00003918</name>
</gene>
<feature type="compositionally biased region" description="Polar residues" evidence="1">
    <location>
        <begin position="76"/>
        <end position="87"/>
    </location>
</feature>
<dbReference type="AlphaFoldDB" id="A0A084VFL6"/>
<dbReference type="EMBL" id="ATLV01012444">
    <property type="status" value="NOT_ANNOTATED_CDS"/>
    <property type="molecule type" value="Genomic_DNA"/>
</dbReference>
<protein>
    <submittedName>
        <fullName evidence="2 3">Primase</fullName>
    </submittedName>
</protein>
<evidence type="ECO:0000313" key="2">
    <source>
        <dbReference type="EMBL" id="KFB36760.1"/>
    </source>
</evidence>
<sequence length="87" mass="9455">MPKRALTSALLRFAEPIHTARATFLPEAFSTSSAALARAGRNRNALRLAHSAPGNRRDMATGYPRHAPYPPPLVPCSNSLQRDSFSP</sequence>
<dbReference type="EMBL" id="KE524793">
    <property type="protein sequence ID" value="KFB36760.1"/>
    <property type="molecule type" value="Genomic_DNA"/>
</dbReference>
<dbReference type="VEuPathDB" id="VectorBase:ASIC003918"/>
<evidence type="ECO:0000313" key="3">
    <source>
        <dbReference type="EnsemblMetazoa" id="ASIC003918-PA"/>
    </source>
</evidence>